<keyword evidence="2" id="KW-1185">Reference proteome</keyword>
<gene>
    <name evidence="1" type="ORF">O0955_13025</name>
</gene>
<evidence type="ECO:0000313" key="1">
    <source>
        <dbReference type="EMBL" id="MCZ4244928.1"/>
    </source>
</evidence>
<protein>
    <submittedName>
        <fullName evidence="1">Uncharacterized protein</fullName>
    </submittedName>
</protein>
<accession>A0ABT4LAK0</accession>
<comment type="caution">
    <text evidence="1">The sequence shown here is derived from an EMBL/GenBank/DDBJ whole genome shotgun (WGS) entry which is preliminary data.</text>
</comment>
<reference evidence="1" key="1">
    <citation type="submission" date="2022-12" db="EMBL/GenBank/DDBJ databases">
        <title>Genome sequence of HCMS5-2.</title>
        <authorList>
            <person name="Woo H."/>
        </authorList>
    </citation>
    <scope>NUCLEOTIDE SEQUENCE</scope>
    <source>
        <strain evidence="1">HCMS5-2</strain>
    </source>
</reference>
<dbReference type="RefSeq" id="WP_269427981.1">
    <property type="nucleotide sequence ID" value="NZ_JAPWGM010000004.1"/>
</dbReference>
<name>A0ABT4LAK0_9SPHI</name>
<organism evidence="1 2">
    <name type="scientific">Pedobacter punctiformis</name>
    <dbReference type="NCBI Taxonomy" id="3004097"/>
    <lineage>
        <taxon>Bacteria</taxon>
        <taxon>Pseudomonadati</taxon>
        <taxon>Bacteroidota</taxon>
        <taxon>Sphingobacteriia</taxon>
        <taxon>Sphingobacteriales</taxon>
        <taxon>Sphingobacteriaceae</taxon>
        <taxon>Pedobacter</taxon>
    </lineage>
</organism>
<sequence length="357" mass="40969">MTVEFVPTEWFDENAIKLPNYKVGRVNFGLGRSYIKIDKDGTLAQPFKLYTSLTTSIAQSMPTPKALEDWKFSLGKKEADRQMKVRAHFGTMMHIEIGKFIMEGIYDLDKCDEVVENYTSDNNFWDNDCAFWADELKEDLLAFVQFYNDYEIIPLGLEYVLLSDERGFGTPIDLVCLLTVDEKGEWGEVYKSGDRKGDPKITTKRVQKRAIINFKSGRKGFYETHGIQMECEKLLWDENFPESPIDIAMNWAPADWKTTPSYKIKEWQGTTSQDEIDAILKLAQIRYQDKAEKRQYMSMSGVISTSESVAGAVQFEDVEDFCNRKFGNTPNKKRTHKATEAKQAVLTKTFVSSSLPI</sequence>
<proteinExistence type="predicted"/>
<dbReference type="Proteomes" id="UP001144347">
    <property type="component" value="Unassembled WGS sequence"/>
</dbReference>
<dbReference type="EMBL" id="JAPWGM010000004">
    <property type="protein sequence ID" value="MCZ4244928.1"/>
    <property type="molecule type" value="Genomic_DNA"/>
</dbReference>
<evidence type="ECO:0000313" key="2">
    <source>
        <dbReference type="Proteomes" id="UP001144347"/>
    </source>
</evidence>